<gene>
    <name evidence="2" type="ORF">GXW76_17075</name>
</gene>
<evidence type="ECO:0000256" key="1">
    <source>
        <dbReference type="SAM" id="SignalP"/>
    </source>
</evidence>
<dbReference type="Gene3D" id="2.40.128.140">
    <property type="entry name" value="Outer membrane protein"/>
    <property type="match status" value="1"/>
</dbReference>
<organism evidence="2 3">
    <name type="scientific">Neoroseomonas soli</name>
    <dbReference type="NCBI Taxonomy" id="1081025"/>
    <lineage>
        <taxon>Bacteria</taxon>
        <taxon>Pseudomonadati</taxon>
        <taxon>Pseudomonadota</taxon>
        <taxon>Alphaproteobacteria</taxon>
        <taxon>Acetobacterales</taxon>
        <taxon>Acetobacteraceae</taxon>
        <taxon>Neoroseomonas</taxon>
    </lineage>
</organism>
<dbReference type="InterPro" id="IPR037107">
    <property type="entry name" value="Put_OMP_sf"/>
</dbReference>
<proteinExistence type="predicted"/>
<sequence length="332" mass="36642">MNPRLVAAACAAAVTAAPVHASERVPGDHYGTFSLTYENDLLAGTDRYYTSGFQLSWRSPSYDPPSWLTFLTDRPSLIFPEGGTPRWGLAFGQNIFTPDDTTRRNPDPLDRPYAGWLYGAISLASYTATEYGSIELQLGMVGPSALGEQVQNGVHDLLNIDRAYGWNYQLKDEPGVNVVLSRQWRFNSDPVWEDVAVGIVPSVTASVGNVQTYASAGLMVRIGDDLMADFGPPRMRPSISGSAFYQPGGKWGWYVFAGVEGRVIGRDIFLDGNTWRDSRHVDRETFVGEANAGVAVIMPFARLTMTYTARSREFETQLESAQYGSITLSFRF</sequence>
<keyword evidence="3" id="KW-1185">Reference proteome</keyword>
<dbReference type="InterPro" id="IPR018707">
    <property type="entry name" value="LpxR"/>
</dbReference>
<name>A0A9X9X0G7_9PROT</name>
<accession>A0A9X9X0G7</accession>
<reference evidence="2" key="2">
    <citation type="journal article" date="2021" name="Syst. Appl. Microbiol.">
        <title>Roseomonas hellenica sp. nov., isolated from roots of wild-growing Alkanna tinctoria.</title>
        <authorList>
            <person name="Rat A."/>
            <person name="Naranjo H.D."/>
            <person name="Lebbe L."/>
            <person name="Cnockaert M."/>
            <person name="Krigas N."/>
            <person name="Grigoriadou K."/>
            <person name="Maloupa E."/>
            <person name="Willems A."/>
        </authorList>
    </citation>
    <scope>NUCLEOTIDE SEQUENCE</scope>
    <source>
        <strain evidence="2">LMG 31231</strain>
    </source>
</reference>
<dbReference type="Pfam" id="PF09982">
    <property type="entry name" value="LpxR"/>
    <property type="match status" value="1"/>
</dbReference>
<feature type="chain" id="PRO_5040811206" evidence="1">
    <location>
        <begin position="22"/>
        <end position="332"/>
    </location>
</feature>
<keyword evidence="1" id="KW-0732">Signal</keyword>
<dbReference type="EMBL" id="JAAEDM010000053">
    <property type="protein sequence ID" value="MBR0672896.1"/>
    <property type="molecule type" value="Genomic_DNA"/>
</dbReference>
<evidence type="ECO:0000313" key="3">
    <source>
        <dbReference type="Proteomes" id="UP001138751"/>
    </source>
</evidence>
<dbReference type="RefSeq" id="WP_211863312.1">
    <property type="nucleotide sequence ID" value="NZ_JAAEDM010000053.1"/>
</dbReference>
<protein>
    <submittedName>
        <fullName evidence="2">Lipid A deacylase LpxR family protein</fullName>
    </submittedName>
</protein>
<evidence type="ECO:0000313" key="2">
    <source>
        <dbReference type="EMBL" id="MBR0672896.1"/>
    </source>
</evidence>
<reference evidence="2" key="1">
    <citation type="submission" date="2020-01" db="EMBL/GenBank/DDBJ databases">
        <authorList>
            <person name="Rat A."/>
        </authorList>
    </citation>
    <scope>NUCLEOTIDE SEQUENCE</scope>
    <source>
        <strain evidence="2">LMG 31231</strain>
    </source>
</reference>
<feature type="signal peptide" evidence="1">
    <location>
        <begin position="1"/>
        <end position="21"/>
    </location>
</feature>
<comment type="caution">
    <text evidence="2">The sequence shown here is derived from an EMBL/GenBank/DDBJ whole genome shotgun (WGS) entry which is preliminary data.</text>
</comment>
<dbReference type="Proteomes" id="UP001138751">
    <property type="component" value="Unassembled WGS sequence"/>
</dbReference>
<dbReference type="AlphaFoldDB" id="A0A9X9X0G7"/>